<dbReference type="RefSeq" id="WP_111922302.1">
    <property type="nucleotide sequence ID" value="NZ_LVYK01000007.1"/>
</dbReference>
<dbReference type="GO" id="GO:0003677">
    <property type="term" value="F:DNA binding"/>
    <property type="evidence" value="ECO:0007669"/>
    <property type="project" value="InterPro"/>
</dbReference>
<dbReference type="Pfam" id="PF00589">
    <property type="entry name" value="Phage_integrase"/>
    <property type="match status" value="1"/>
</dbReference>
<name>A0AAX1QCG0_9BACI</name>
<dbReference type="AlphaFoldDB" id="A0AAX1QCG0"/>
<dbReference type="EMBL" id="LVYK01000007">
    <property type="protein sequence ID" value="RAS80868.1"/>
    <property type="molecule type" value="Genomic_DNA"/>
</dbReference>
<dbReference type="PANTHER" id="PTHR30349">
    <property type="entry name" value="PHAGE INTEGRASE-RELATED"/>
    <property type="match status" value="1"/>
</dbReference>
<dbReference type="InterPro" id="IPR002104">
    <property type="entry name" value="Integrase_catalytic"/>
</dbReference>
<feature type="domain" description="Tyr recombinase" evidence="2">
    <location>
        <begin position="2"/>
        <end position="191"/>
    </location>
</feature>
<proteinExistence type="predicted"/>
<dbReference type="Proteomes" id="UP000250174">
    <property type="component" value="Unassembled WGS sequence"/>
</dbReference>
<evidence type="ECO:0000256" key="1">
    <source>
        <dbReference type="ARBA" id="ARBA00023172"/>
    </source>
</evidence>
<dbReference type="PANTHER" id="PTHR30349:SF82">
    <property type="entry name" value="INTEGRASE_RECOMBINASE YOEC-RELATED"/>
    <property type="match status" value="1"/>
</dbReference>
<keyword evidence="1" id="KW-0233">DNA recombination</keyword>
<dbReference type="GO" id="GO:0006310">
    <property type="term" value="P:DNA recombination"/>
    <property type="evidence" value="ECO:0007669"/>
    <property type="project" value="UniProtKB-KW"/>
</dbReference>
<accession>A0AAX1QCG0</accession>
<organism evidence="3 4">
    <name type="scientific">Priestia endophytica</name>
    <dbReference type="NCBI Taxonomy" id="135735"/>
    <lineage>
        <taxon>Bacteria</taxon>
        <taxon>Bacillati</taxon>
        <taxon>Bacillota</taxon>
        <taxon>Bacilli</taxon>
        <taxon>Bacillales</taxon>
        <taxon>Bacillaceae</taxon>
        <taxon>Priestia</taxon>
    </lineage>
</organism>
<gene>
    <name evidence="3" type="ORF">A3864_03820</name>
</gene>
<evidence type="ECO:0000313" key="4">
    <source>
        <dbReference type="Proteomes" id="UP000250174"/>
    </source>
</evidence>
<evidence type="ECO:0000313" key="3">
    <source>
        <dbReference type="EMBL" id="RAS80868.1"/>
    </source>
</evidence>
<dbReference type="PROSITE" id="PS51898">
    <property type="entry name" value="TYR_RECOMBINASE"/>
    <property type="match status" value="1"/>
</dbReference>
<dbReference type="GO" id="GO:0015074">
    <property type="term" value="P:DNA integration"/>
    <property type="evidence" value="ECO:0007669"/>
    <property type="project" value="InterPro"/>
</dbReference>
<protein>
    <recommendedName>
        <fullName evidence="2">Tyr recombinase domain-containing protein</fullName>
    </recommendedName>
</protein>
<dbReference type="Gene3D" id="1.10.443.10">
    <property type="entry name" value="Intergrase catalytic core"/>
    <property type="match status" value="1"/>
</dbReference>
<comment type="caution">
    <text evidence="3">The sequence shown here is derived from an EMBL/GenBank/DDBJ whole genome shotgun (WGS) entry which is preliminary data.</text>
</comment>
<dbReference type="InterPro" id="IPR011010">
    <property type="entry name" value="DNA_brk_join_enz"/>
</dbReference>
<dbReference type="InterPro" id="IPR050090">
    <property type="entry name" value="Tyrosine_recombinase_XerCD"/>
</dbReference>
<dbReference type="SUPFAM" id="SSF56349">
    <property type="entry name" value="DNA breaking-rejoining enzymes"/>
    <property type="match status" value="1"/>
</dbReference>
<reference evidence="3 4" key="1">
    <citation type="submission" date="2016-03" db="EMBL/GenBank/DDBJ databases">
        <title>Comparison of Bacillus endophyticus and B. anthracis characteristics using whole genome sequence analysis and microbiological techniques.</title>
        <authorList>
            <person name="Lekota K.E."/>
            <person name="Mafofo J."/>
            <person name="Rees J."/>
            <person name="Muchadeyi F.C."/>
            <person name="Madoroba E."/>
            <person name="Van Heerden H."/>
        </authorList>
    </citation>
    <scope>NUCLEOTIDE SEQUENCE [LARGE SCALE GENOMIC DNA]</scope>
    <source>
        <strain evidence="3 4">3631_10C</strain>
    </source>
</reference>
<sequence length="194" mass="22427">MIKLQFVEPIRSKEKILEIKAILKKKNFRDYVLFSLGINSGLKIHDLLNLRIKDVLTEEGFVKEYIDVPFHGEDIQRFHISRICKAAISDYLQNRSYDSLDEPLFVSKKQNKGKQPLLRQQAYKIINDAARLAGLTERIGTHTLRKTFGYHAYQSGVPVEQIQKMFHHSSPNATLHYIGVVPQQRDHSSIDLNL</sequence>
<evidence type="ECO:0000259" key="2">
    <source>
        <dbReference type="PROSITE" id="PS51898"/>
    </source>
</evidence>
<dbReference type="InterPro" id="IPR013762">
    <property type="entry name" value="Integrase-like_cat_sf"/>
</dbReference>